<keyword evidence="5" id="KW-0378">Hydrolase</keyword>
<evidence type="ECO:0000256" key="3">
    <source>
        <dbReference type="ARBA" id="ARBA00012766"/>
    </source>
</evidence>
<evidence type="ECO:0000256" key="4">
    <source>
        <dbReference type="ARBA" id="ARBA00022723"/>
    </source>
</evidence>
<dbReference type="CDD" id="cd01284">
    <property type="entry name" value="Riboflavin_deaminase-reductase"/>
    <property type="match status" value="1"/>
</dbReference>
<dbReference type="Proteomes" id="UP001515500">
    <property type="component" value="Chromosome 15"/>
</dbReference>
<dbReference type="InterPro" id="IPR024072">
    <property type="entry name" value="DHFR-like_dom_sf"/>
</dbReference>
<dbReference type="PROSITE" id="PS00903">
    <property type="entry name" value="CYT_DCMP_DEAMINASES_1"/>
    <property type="match status" value="1"/>
</dbReference>
<gene>
    <name evidence="11" type="primary">LOC120278090</name>
</gene>
<evidence type="ECO:0000256" key="2">
    <source>
        <dbReference type="ARBA" id="ARBA00004882"/>
    </source>
</evidence>
<proteinExistence type="predicted"/>
<dbReference type="EC" id="3.5.4.26" evidence="3"/>
<evidence type="ECO:0000256" key="8">
    <source>
        <dbReference type="ARBA" id="ARBA00070721"/>
    </source>
</evidence>
<organism evidence="10 11">
    <name type="scientific">Dioscorea cayennensis subsp. rotundata</name>
    <name type="common">White Guinea yam</name>
    <name type="synonym">Dioscorea rotundata</name>
    <dbReference type="NCBI Taxonomy" id="55577"/>
    <lineage>
        <taxon>Eukaryota</taxon>
        <taxon>Viridiplantae</taxon>
        <taxon>Streptophyta</taxon>
        <taxon>Embryophyta</taxon>
        <taxon>Tracheophyta</taxon>
        <taxon>Spermatophyta</taxon>
        <taxon>Magnoliopsida</taxon>
        <taxon>Liliopsida</taxon>
        <taxon>Dioscoreales</taxon>
        <taxon>Dioscoreaceae</taxon>
        <taxon>Dioscorea</taxon>
    </lineage>
</organism>
<protein>
    <recommendedName>
        <fullName evidence="8">Riboflavin biosynthesis protein PYRD, chloroplastic</fullName>
        <ecNumber evidence="3">3.5.4.26</ecNumber>
    </recommendedName>
</protein>
<dbReference type="Pfam" id="PF00383">
    <property type="entry name" value="dCMP_cyt_deam_1"/>
    <property type="match status" value="1"/>
</dbReference>
<feature type="domain" description="CMP/dCMP-type deaminase" evidence="9">
    <location>
        <begin position="56"/>
        <end position="178"/>
    </location>
</feature>
<evidence type="ECO:0000256" key="7">
    <source>
        <dbReference type="ARBA" id="ARBA00058389"/>
    </source>
</evidence>
<accession>A0AB40CLT1</accession>
<dbReference type="Gene3D" id="3.40.140.10">
    <property type="entry name" value="Cytidine Deaminase, domain 2"/>
    <property type="match status" value="1"/>
</dbReference>
<keyword evidence="4" id="KW-0479">Metal-binding</keyword>
<dbReference type="SUPFAM" id="SSF53927">
    <property type="entry name" value="Cytidine deaminase-like"/>
    <property type="match status" value="1"/>
</dbReference>
<evidence type="ECO:0000256" key="6">
    <source>
        <dbReference type="ARBA" id="ARBA00022833"/>
    </source>
</evidence>
<dbReference type="FunFam" id="3.40.140.10:FF:000025">
    <property type="entry name" value="Riboflavin biosynthesis protein RibD"/>
    <property type="match status" value="1"/>
</dbReference>
<dbReference type="GO" id="GO:0008835">
    <property type="term" value="F:diaminohydroxyphosphoribosylaminopyrimidine deaminase activity"/>
    <property type="evidence" value="ECO:0007669"/>
    <property type="project" value="UniProtKB-EC"/>
</dbReference>
<name>A0AB40CLT1_DIOCR</name>
<comment type="pathway">
    <text evidence="2">Cofactor biosynthesis; riboflavin biosynthesis; 5-amino-6-(D-ribitylamino)uracil from GTP: step 2/4.</text>
</comment>
<sequence length="403" mass="43871">MANSLACPSHTIRTLFPLLHSKPQPFIAINARARPSGAQIPSGNPRRFIGVRCQVTDDTRFMRRCVELARTAIGCTSPNPMVGCVIVKDGAVVGEGFHPKAGQPHAEVFAVRDAGALAENATAYVSLEPCNHYGRTPPCTEALIGAKLKRVVIGMVDPNPIVASKGVEKLRDAGMEVVVGVEELMCRKLNEAYIHKMLTGKPFVTLRYSLSFNGGILNHLGEGAEEFGGYYSQLLQEYDAVIISSDSLSKMSELPTSKETRANQPLIIVIARNNTSSICLPSPATGTQILILSEKAITVQPKSEEIKNTVIQKLNLSTILDYCATLGLCSILFDFRADDVCFTQFLEDSFKEQLLQKVVMEISPAWDVTGDTSMLNFGSQSFKLKDLQSRLANDSIIAEGYIA</sequence>
<dbReference type="NCBIfam" id="TIGR00326">
    <property type="entry name" value="eubact_ribD"/>
    <property type="match status" value="1"/>
</dbReference>
<dbReference type="GeneID" id="120278090"/>
<comment type="cofactor">
    <cofactor evidence="1">
        <name>Zn(2+)</name>
        <dbReference type="ChEBI" id="CHEBI:29105"/>
    </cofactor>
</comment>
<evidence type="ECO:0000259" key="9">
    <source>
        <dbReference type="PROSITE" id="PS51747"/>
    </source>
</evidence>
<evidence type="ECO:0000313" key="10">
    <source>
        <dbReference type="Proteomes" id="UP001515500"/>
    </source>
</evidence>
<dbReference type="AlphaFoldDB" id="A0AB40CLT1"/>
<keyword evidence="10" id="KW-1185">Reference proteome</keyword>
<dbReference type="GO" id="GO:0008270">
    <property type="term" value="F:zinc ion binding"/>
    <property type="evidence" value="ECO:0007669"/>
    <property type="project" value="InterPro"/>
</dbReference>
<dbReference type="PANTHER" id="PTHR11079:SF162">
    <property type="entry name" value="RIBOFLAVIN BIOSYNTHESIS PROTEIN PYRD, CHLOROPLASTIC"/>
    <property type="match status" value="1"/>
</dbReference>
<dbReference type="PROSITE" id="PS51747">
    <property type="entry name" value="CYT_DCMP_DEAMINASES_2"/>
    <property type="match status" value="1"/>
</dbReference>
<evidence type="ECO:0000313" key="11">
    <source>
        <dbReference type="RefSeq" id="XP_039140933.1"/>
    </source>
</evidence>
<dbReference type="InterPro" id="IPR002125">
    <property type="entry name" value="CMP_dCMP_dom"/>
</dbReference>
<keyword evidence="6" id="KW-0862">Zinc</keyword>
<evidence type="ECO:0000256" key="5">
    <source>
        <dbReference type="ARBA" id="ARBA00022801"/>
    </source>
</evidence>
<dbReference type="RefSeq" id="XP_039140933.1">
    <property type="nucleotide sequence ID" value="XM_039284999.1"/>
</dbReference>
<dbReference type="InterPro" id="IPR016193">
    <property type="entry name" value="Cytidine_deaminase-like"/>
</dbReference>
<dbReference type="PANTHER" id="PTHR11079">
    <property type="entry name" value="CYTOSINE DEAMINASE FAMILY MEMBER"/>
    <property type="match status" value="1"/>
</dbReference>
<dbReference type="Gene3D" id="3.40.430.10">
    <property type="entry name" value="Dihydrofolate Reductase, subunit A"/>
    <property type="match status" value="1"/>
</dbReference>
<reference evidence="11" key="1">
    <citation type="submission" date="2025-08" db="UniProtKB">
        <authorList>
            <consortium name="RefSeq"/>
        </authorList>
    </citation>
    <scope>IDENTIFICATION</scope>
</reference>
<dbReference type="InterPro" id="IPR004794">
    <property type="entry name" value="Eubact_RibD"/>
</dbReference>
<dbReference type="SUPFAM" id="SSF53597">
    <property type="entry name" value="Dihydrofolate reductase-like"/>
    <property type="match status" value="1"/>
</dbReference>
<dbReference type="GO" id="GO:0009231">
    <property type="term" value="P:riboflavin biosynthetic process"/>
    <property type="evidence" value="ECO:0007669"/>
    <property type="project" value="InterPro"/>
</dbReference>
<evidence type="ECO:0000256" key="1">
    <source>
        <dbReference type="ARBA" id="ARBA00001947"/>
    </source>
</evidence>
<dbReference type="InterPro" id="IPR016192">
    <property type="entry name" value="APOBEC/CMP_deaminase_Zn-bd"/>
</dbReference>
<comment type="function">
    <text evidence="7">Monofunctional pyrimidine deaminase involved in the riboflavin biosynthesis pathway. Also has a reductase domain that lacks catalytically essential substrate-binding residues.</text>
</comment>